<evidence type="ECO:0000256" key="4">
    <source>
        <dbReference type="ARBA" id="ARBA00022679"/>
    </source>
</evidence>
<dbReference type="EC" id="3.5.4.10" evidence="8"/>
<dbReference type="InterPro" id="IPR016193">
    <property type="entry name" value="Cytidine_deaminase-like"/>
</dbReference>
<dbReference type="Gene3D" id="3.40.50.1380">
    <property type="entry name" value="Methylglyoxal synthase-like domain"/>
    <property type="match status" value="1"/>
</dbReference>
<dbReference type="HAMAP" id="MF_00139">
    <property type="entry name" value="PurH"/>
    <property type="match status" value="1"/>
</dbReference>
<dbReference type="PANTHER" id="PTHR11692:SF0">
    <property type="entry name" value="BIFUNCTIONAL PURINE BIOSYNTHESIS PROTEIN ATIC"/>
    <property type="match status" value="1"/>
</dbReference>
<dbReference type="GO" id="GO:0005829">
    <property type="term" value="C:cytosol"/>
    <property type="evidence" value="ECO:0007669"/>
    <property type="project" value="TreeGrafter"/>
</dbReference>
<evidence type="ECO:0000313" key="11">
    <source>
        <dbReference type="Proteomes" id="UP000775770"/>
    </source>
</evidence>
<keyword evidence="7 8" id="KW-0511">Multifunctional enzyme</keyword>
<dbReference type="EMBL" id="JABZRA010000062">
    <property type="protein sequence ID" value="MBF1272836.1"/>
    <property type="molecule type" value="Genomic_DNA"/>
</dbReference>
<accession>A0A930GYE9</accession>
<evidence type="ECO:0000256" key="5">
    <source>
        <dbReference type="ARBA" id="ARBA00022755"/>
    </source>
</evidence>
<dbReference type="SMART" id="SM00851">
    <property type="entry name" value="MGS"/>
    <property type="match status" value="1"/>
</dbReference>
<dbReference type="Pfam" id="PF01808">
    <property type="entry name" value="AICARFT_IMPCHas"/>
    <property type="match status" value="1"/>
</dbReference>
<reference evidence="10" key="1">
    <citation type="submission" date="2020-04" db="EMBL/GenBank/DDBJ databases">
        <title>Deep metagenomics examines the oral microbiome during advanced dental caries in children, revealing novel taxa and co-occurrences with host molecules.</title>
        <authorList>
            <person name="Baker J.L."/>
            <person name="Morton J.T."/>
            <person name="Dinis M."/>
            <person name="Alvarez R."/>
            <person name="Tran N.C."/>
            <person name="Knight R."/>
            <person name="Edlund A."/>
        </authorList>
    </citation>
    <scope>NUCLEOTIDE SEQUENCE</scope>
    <source>
        <strain evidence="10">JCVI_38_bin.19</strain>
    </source>
</reference>
<proteinExistence type="inferred from homology"/>
<evidence type="ECO:0000256" key="1">
    <source>
        <dbReference type="ARBA" id="ARBA00004844"/>
    </source>
</evidence>
<dbReference type="InterPro" id="IPR002695">
    <property type="entry name" value="PurH-like"/>
</dbReference>
<dbReference type="Proteomes" id="UP000775770">
    <property type="component" value="Unassembled WGS sequence"/>
</dbReference>
<dbReference type="GO" id="GO:0004643">
    <property type="term" value="F:phosphoribosylaminoimidazolecarboxamide formyltransferase activity"/>
    <property type="evidence" value="ECO:0007669"/>
    <property type="project" value="UniProtKB-UniRule"/>
</dbReference>
<dbReference type="InterPro" id="IPR011607">
    <property type="entry name" value="MGS-like_dom"/>
</dbReference>
<dbReference type="CDD" id="cd01421">
    <property type="entry name" value="IMPCH"/>
    <property type="match status" value="1"/>
</dbReference>
<dbReference type="PROSITE" id="PS51855">
    <property type="entry name" value="MGS"/>
    <property type="match status" value="1"/>
</dbReference>
<evidence type="ECO:0000256" key="8">
    <source>
        <dbReference type="HAMAP-Rule" id="MF_00139"/>
    </source>
</evidence>
<keyword evidence="6 8" id="KW-0378">Hydrolase</keyword>
<dbReference type="NCBIfam" id="TIGR00355">
    <property type="entry name" value="purH"/>
    <property type="match status" value="1"/>
</dbReference>
<dbReference type="AlphaFoldDB" id="A0A930GYE9"/>
<sequence>MKTALISVFDKNGIVEFCKGLKDLGFQLISTGGTYQLLQKEVEVKEVSELTGFPEILDGRVKTLHPRIHAGILYRRESALHQKTVEELSIDSIDLVVNNLYPFEKVLKKEGVSEEEQVENIDIGGPSMIRAAAKNFRDVLVVTDGGDYEEVLLRLREGRNDLSYREQMAAKAFRYTAYYDALISEYFNHRLSVSNPEYLSMSYRLGTSLRYGENPHQNAAFYEKVYEENPAEWKQLHGKELSYNNYTDMYNAVRFVKEFSEPAVVGTKHNNPAGIGIGETIDEAFDKAYACDATSLFGGIFALNRPVTKHIAEVLHSFFMEIVIAPAYEEEALSILEEKKNLRVIVMPNLSTFSLPKKTVKEVLGGILVQDYDDANLSEEMEVVSARKPTEEEMRDLLFGFKAVKMVASNGAVLVKDGATLGIGQGQVRRTWAVEDALSHGEGKHSGAVLASDGFFFADTVELLQKHGIRAAIQPGGSVKDPEVIELCDQYGIALVMTHIRHFRH</sequence>
<dbReference type="FunFam" id="3.40.50.1380:FF:000001">
    <property type="entry name" value="Bifunctional purine biosynthesis protein PurH"/>
    <property type="match status" value="1"/>
</dbReference>
<gene>
    <name evidence="8 10" type="primary">purH</name>
    <name evidence="10" type="ORF">HXM90_05375</name>
</gene>
<comment type="similarity">
    <text evidence="3 8">Belongs to the PurH family.</text>
</comment>
<evidence type="ECO:0000259" key="9">
    <source>
        <dbReference type="PROSITE" id="PS51855"/>
    </source>
</evidence>
<comment type="pathway">
    <text evidence="2 8">Purine metabolism; IMP biosynthesis via de novo pathway; 5-formamido-1-(5-phospho-D-ribosyl)imidazole-4-carboxamide from 5-amino-1-(5-phospho-D-ribosyl)imidazole-4-carboxamide (10-formyl THF route): step 1/1.</text>
</comment>
<evidence type="ECO:0000313" key="10">
    <source>
        <dbReference type="EMBL" id="MBF1272836.1"/>
    </source>
</evidence>
<dbReference type="RefSeq" id="WP_304071490.1">
    <property type="nucleotide sequence ID" value="NZ_JABZRA010000062.1"/>
</dbReference>
<dbReference type="SUPFAM" id="SSF52335">
    <property type="entry name" value="Methylglyoxal synthase-like"/>
    <property type="match status" value="1"/>
</dbReference>
<dbReference type="GO" id="GO:0003937">
    <property type="term" value="F:IMP cyclohydrolase activity"/>
    <property type="evidence" value="ECO:0007669"/>
    <property type="project" value="UniProtKB-UniRule"/>
</dbReference>
<keyword evidence="5 8" id="KW-0658">Purine biosynthesis</keyword>
<evidence type="ECO:0000256" key="2">
    <source>
        <dbReference type="ARBA" id="ARBA00004954"/>
    </source>
</evidence>
<dbReference type="NCBIfam" id="NF002049">
    <property type="entry name" value="PRK00881.1"/>
    <property type="match status" value="1"/>
</dbReference>
<dbReference type="Pfam" id="PF02142">
    <property type="entry name" value="MGS"/>
    <property type="match status" value="1"/>
</dbReference>
<keyword evidence="4 8" id="KW-0808">Transferase</keyword>
<protein>
    <recommendedName>
        <fullName evidence="8">Bifunctional purine biosynthesis protein PurH</fullName>
    </recommendedName>
    <domain>
        <recommendedName>
            <fullName evidence="8">Phosphoribosylaminoimidazolecarboxamide formyltransferase</fullName>
            <ecNumber evidence="8">2.1.2.3</ecNumber>
        </recommendedName>
        <alternativeName>
            <fullName evidence="8">AICAR transformylase</fullName>
        </alternativeName>
    </domain>
    <domain>
        <recommendedName>
            <fullName evidence="8">IMP cyclohydrolase</fullName>
            <ecNumber evidence="8">3.5.4.10</ecNumber>
        </recommendedName>
        <alternativeName>
            <fullName evidence="8">ATIC</fullName>
        </alternativeName>
        <alternativeName>
            <fullName evidence="8">IMP synthase</fullName>
        </alternativeName>
        <alternativeName>
            <fullName evidence="8">Inosinicase</fullName>
        </alternativeName>
    </domain>
</protein>
<organism evidence="10 11">
    <name type="scientific">Oribacterium sinus</name>
    <dbReference type="NCBI Taxonomy" id="237576"/>
    <lineage>
        <taxon>Bacteria</taxon>
        <taxon>Bacillati</taxon>
        <taxon>Bacillota</taxon>
        <taxon>Clostridia</taxon>
        <taxon>Lachnospirales</taxon>
        <taxon>Lachnospiraceae</taxon>
        <taxon>Oribacterium</taxon>
    </lineage>
</organism>
<name>A0A930GYE9_9FIRM</name>
<comment type="domain">
    <text evidence="8">The IMP cyclohydrolase activity resides in the N-terminal region.</text>
</comment>
<feature type="domain" description="MGS-like" evidence="9">
    <location>
        <begin position="1"/>
        <end position="143"/>
    </location>
</feature>
<comment type="pathway">
    <text evidence="1 8">Purine metabolism; IMP biosynthesis via de novo pathway; IMP from 5-formamido-1-(5-phospho-D-ribosyl)imidazole-4-carboxamide: step 1/1.</text>
</comment>
<evidence type="ECO:0000256" key="3">
    <source>
        <dbReference type="ARBA" id="ARBA00007667"/>
    </source>
</evidence>
<dbReference type="PIRSF" id="PIRSF000414">
    <property type="entry name" value="AICARFT_IMPCHas"/>
    <property type="match status" value="1"/>
</dbReference>
<dbReference type="InterPro" id="IPR036914">
    <property type="entry name" value="MGS-like_dom_sf"/>
</dbReference>
<comment type="catalytic activity">
    <reaction evidence="8">
        <text>IMP + H2O = 5-formamido-1-(5-phospho-D-ribosyl)imidazole-4-carboxamide</text>
        <dbReference type="Rhea" id="RHEA:18445"/>
        <dbReference type="ChEBI" id="CHEBI:15377"/>
        <dbReference type="ChEBI" id="CHEBI:58053"/>
        <dbReference type="ChEBI" id="CHEBI:58467"/>
        <dbReference type="EC" id="3.5.4.10"/>
    </reaction>
</comment>
<dbReference type="SMART" id="SM00798">
    <property type="entry name" value="AICARFT_IMPCHas"/>
    <property type="match status" value="1"/>
</dbReference>
<dbReference type="GO" id="GO:0006189">
    <property type="term" value="P:'de novo' IMP biosynthetic process"/>
    <property type="evidence" value="ECO:0007669"/>
    <property type="project" value="UniProtKB-UniRule"/>
</dbReference>
<comment type="caution">
    <text evidence="10">The sequence shown here is derived from an EMBL/GenBank/DDBJ whole genome shotgun (WGS) entry which is preliminary data.</text>
</comment>
<dbReference type="Gene3D" id="3.40.140.20">
    <property type="match status" value="2"/>
</dbReference>
<dbReference type="SUPFAM" id="SSF53927">
    <property type="entry name" value="Cytidine deaminase-like"/>
    <property type="match status" value="1"/>
</dbReference>
<dbReference type="EC" id="2.1.2.3" evidence="8"/>
<dbReference type="InterPro" id="IPR024051">
    <property type="entry name" value="AICAR_Tfase_dup_dom_sf"/>
</dbReference>
<evidence type="ECO:0000256" key="6">
    <source>
        <dbReference type="ARBA" id="ARBA00022801"/>
    </source>
</evidence>
<dbReference type="PANTHER" id="PTHR11692">
    <property type="entry name" value="BIFUNCTIONAL PURINE BIOSYNTHESIS PROTEIN PURH"/>
    <property type="match status" value="1"/>
</dbReference>
<comment type="catalytic activity">
    <reaction evidence="8">
        <text>(6R)-10-formyltetrahydrofolate + 5-amino-1-(5-phospho-beta-D-ribosyl)imidazole-4-carboxamide = 5-formamido-1-(5-phospho-D-ribosyl)imidazole-4-carboxamide + (6S)-5,6,7,8-tetrahydrofolate</text>
        <dbReference type="Rhea" id="RHEA:22192"/>
        <dbReference type="ChEBI" id="CHEBI:57453"/>
        <dbReference type="ChEBI" id="CHEBI:58467"/>
        <dbReference type="ChEBI" id="CHEBI:58475"/>
        <dbReference type="ChEBI" id="CHEBI:195366"/>
        <dbReference type="EC" id="2.1.2.3"/>
    </reaction>
</comment>
<evidence type="ECO:0000256" key="7">
    <source>
        <dbReference type="ARBA" id="ARBA00023268"/>
    </source>
</evidence>